<accession>A0ABR8A619</accession>
<dbReference type="Proteomes" id="UP000658514">
    <property type="component" value="Unassembled WGS sequence"/>
</dbReference>
<proteinExistence type="predicted"/>
<comment type="caution">
    <text evidence="1">The sequence shown here is derived from an EMBL/GenBank/DDBJ whole genome shotgun (WGS) entry which is preliminary data.</text>
</comment>
<name>A0ABR8A619_9CYAN</name>
<organism evidence="1 2">
    <name type="scientific">Calothrix parietina FACHB-288</name>
    <dbReference type="NCBI Taxonomy" id="2692896"/>
    <lineage>
        <taxon>Bacteria</taxon>
        <taxon>Bacillati</taxon>
        <taxon>Cyanobacteriota</taxon>
        <taxon>Cyanophyceae</taxon>
        <taxon>Nostocales</taxon>
        <taxon>Calotrichaceae</taxon>
        <taxon>Calothrix</taxon>
    </lineage>
</organism>
<dbReference type="RefSeq" id="WP_190538718.1">
    <property type="nucleotide sequence ID" value="NZ_CAWPNO010000073.1"/>
</dbReference>
<keyword evidence="2" id="KW-1185">Reference proteome</keyword>
<gene>
    <name evidence="1" type="ORF">H6G24_03270</name>
</gene>
<evidence type="ECO:0000313" key="2">
    <source>
        <dbReference type="Proteomes" id="UP000658514"/>
    </source>
</evidence>
<evidence type="ECO:0000313" key="1">
    <source>
        <dbReference type="EMBL" id="MBD2194516.1"/>
    </source>
</evidence>
<protein>
    <submittedName>
        <fullName evidence="1">Uncharacterized protein</fullName>
    </submittedName>
</protein>
<sequence length="104" mass="11161">MKEIVNQALTSGYLSLAAQHQIRLLLQSEYDSEDLDAYIILQRAVLAGDVKQESRSQKSAGANTAKDAGLNIKQAYQVAAEIACVAAMALSMQNNPQDSSYLGA</sequence>
<reference evidence="1 2" key="1">
    <citation type="journal article" date="2020" name="ISME J.">
        <title>Comparative genomics reveals insights into cyanobacterial evolution and habitat adaptation.</title>
        <authorList>
            <person name="Chen M.Y."/>
            <person name="Teng W.K."/>
            <person name="Zhao L."/>
            <person name="Hu C.X."/>
            <person name="Zhou Y.K."/>
            <person name="Han B.P."/>
            <person name="Song L.R."/>
            <person name="Shu W.S."/>
        </authorList>
    </citation>
    <scope>NUCLEOTIDE SEQUENCE [LARGE SCALE GENOMIC DNA]</scope>
    <source>
        <strain evidence="1 2">FACHB-288</strain>
    </source>
</reference>
<dbReference type="EMBL" id="JACJQH010000004">
    <property type="protein sequence ID" value="MBD2194516.1"/>
    <property type="molecule type" value="Genomic_DNA"/>
</dbReference>